<sequence>MADPHANGKTSRLVGICIERKNYGLGASFKLRNVIDGQGVEVREEDRRTSVVPQGRLPEYSTIDPDMIAIKHPPGRPVPVNDIVVKMKPRPWQRRWERYELKGLDVSGVSQSRMATVQDHILPEYKKMDLLMMYPRYDITEKDRMRIEREWEVHQNELDRTAKKGS</sequence>
<protein>
    <recommendedName>
        <fullName evidence="4">Large ribosomal subunit protein bL19m</fullName>
    </recommendedName>
    <alternativeName>
        <fullName evidence="5">39S ribosomal protein L19, mitochondrial</fullName>
    </alternativeName>
</protein>
<reference evidence="6 7" key="1">
    <citation type="journal article" date="2017" name="PLoS Biol.">
        <title>The sea cucumber genome provides insights into morphological evolution and visceral regeneration.</title>
        <authorList>
            <person name="Zhang X."/>
            <person name="Sun L."/>
            <person name="Yuan J."/>
            <person name="Sun Y."/>
            <person name="Gao Y."/>
            <person name="Zhang L."/>
            <person name="Li S."/>
            <person name="Dai H."/>
            <person name="Hamel J.F."/>
            <person name="Liu C."/>
            <person name="Yu Y."/>
            <person name="Liu S."/>
            <person name="Lin W."/>
            <person name="Guo K."/>
            <person name="Jin S."/>
            <person name="Xu P."/>
            <person name="Storey K.B."/>
            <person name="Huan P."/>
            <person name="Zhang T."/>
            <person name="Zhou Y."/>
            <person name="Zhang J."/>
            <person name="Lin C."/>
            <person name="Li X."/>
            <person name="Xing L."/>
            <person name="Huo D."/>
            <person name="Sun M."/>
            <person name="Wang L."/>
            <person name="Mercier A."/>
            <person name="Li F."/>
            <person name="Yang H."/>
            <person name="Xiang J."/>
        </authorList>
    </citation>
    <scope>NUCLEOTIDE SEQUENCE [LARGE SCALE GENOMIC DNA]</scope>
    <source>
        <strain evidence="6">Shaxun</strain>
        <tissue evidence="6">Muscle</tissue>
    </source>
</reference>
<comment type="similarity">
    <text evidence="1">Belongs to the bacterial ribosomal protein bL19 family.</text>
</comment>
<evidence type="ECO:0000313" key="7">
    <source>
        <dbReference type="Proteomes" id="UP000230750"/>
    </source>
</evidence>
<name>A0A2G8KS55_STIJA</name>
<dbReference type="SUPFAM" id="SSF50104">
    <property type="entry name" value="Translation proteins SH3-like domain"/>
    <property type="match status" value="1"/>
</dbReference>
<gene>
    <name evidence="6" type="ORF">BSL78_12264</name>
</gene>
<dbReference type="InterPro" id="IPR008991">
    <property type="entry name" value="Translation_prot_SH3-like_sf"/>
</dbReference>
<dbReference type="STRING" id="307972.A0A2G8KS55"/>
<dbReference type="InterPro" id="IPR001857">
    <property type="entry name" value="Ribosomal_bL19"/>
</dbReference>
<dbReference type="Proteomes" id="UP000230750">
    <property type="component" value="Unassembled WGS sequence"/>
</dbReference>
<dbReference type="AlphaFoldDB" id="A0A2G8KS55"/>
<organism evidence="6 7">
    <name type="scientific">Stichopus japonicus</name>
    <name type="common">Sea cucumber</name>
    <dbReference type="NCBI Taxonomy" id="307972"/>
    <lineage>
        <taxon>Eukaryota</taxon>
        <taxon>Metazoa</taxon>
        <taxon>Echinodermata</taxon>
        <taxon>Eleutherozoa</taxon>
        <taxon>Echinozoa</taxon>
        <taxon>Holothuroidea</taxon>
        <taxon>Aspidochirotacea</taxon>
        <taxon>Aspidochirotida</taxon>
        <taxon>Stichopodidae</taxon>
        <taxon>Apostichopus</taxon>
    </lineage>
</organism>
<proteinExistence type="inferred from homology"/>
<keyword evidence="2 6" id="KW-0689">Ribosomal protein</keyword>
<evidence type="ECO:0000256" key="1">
    <source>
        <dbReference type="ARBA" id="ARBA00005781"/>
    </source>
</evidence>
<dbReference type="GO" id="GO:0005762">
    <property type="term" value="C:mitochondrial large ribosomal subunit"/>
    <property type="evidence" value="ECO:0007669"/>
    <property type="project" value="TreeGrafter"/>
</dbReference>
<keyword evidence="3" id="KW-0687">Ribonucleoprotein</keyword>
<evidence type="ECO:0000256" key="4">
    <source>
        <dbReference type="ARBA" id="ARBA00035288"/>
    </source>
</evidence>
<keyword evidence="7" id="KW-1185">Reference proteome</keyword>
<dbReference type="GO" id="GO:0003735">
    <property type="term" value="F:structural constituent of ribosome"/>
    <property type="evidence" value="ECO:0007669"/>
    <property type="project" value="InterPro"/>
</dbReference>
<evidence type="ECO:0000313" key="6">
    <source>
        <dbReference type="EMBL" id="PIK50839.1"/>
    </source>
</evidence>
<dbReference type="PANTHER" id="PTHR15680">
    <property type="entry name" value="RIBOSOMAL PROTEIN L19"/>
    <property type="match status" value="1"/>
</dbReference>
<comment type="caution">
    <text evidence="6">The sequence shown here is derived from an EMBL/GenBank/DDBJ whole genome shotgun (WGS) entry which is preliminary data.</text>
</comment>
<dbReference type="EMBL" id="MRZV01000402">
    <property type="protein sequence ID" value="PIK50839.1"/>
    <property type="molecule type" value="Genomic_DNA"/>
</dbReference>
<dbReference type="OrthoDB" id="432645at2759"/>
<dbReference type="PANTHER" id="PTHR15680:SF9">
    <property type="entry name" value="LARGE RIBOSOMAL SUBUNIT PROTEIN BL19M"/>
    <property type="match status" value="1"/>
</dbReference>
<dbReference type="InterPro" id="IPR038657">
    <property type="entry name" value="Ribosomal_bL19_sf"/>
</dbReference>
<evidence type="ECO:0000256" key="2">
    <source>
        <dbReference type="ARBA" id="ARBA00022980"/>
    </source>
</evidence>
<dbReference type="GO" id="GO:0006412">
    <property type="term" value="P:translation"/>
    <property type="evidence" value="ECO:0007669"/>
    <property type="project" value="InterPro"/>
</dbReference>
<accession>A0A2G8KS55</accession>
<dbReference type="Gene3D" id="2.30.30.790">
    <property type="match status" value="1"/>
</dbReference>
<evidence type="ECO:0000256" key="5">
    <source>
        <dbReference type="ARBA" id="ARBA00035359"/>
    </source>
</evidence>
<evidence type="ECO:0000256" key="3">
    <source>
        <dbReference type="ARBA" id="ARBA00023274"/>
    </source>
</evidence>